<comment type="function">
    <text evidence="10 13">F(1)F(0) ATP synthase produces ATP from ADP in the presence of a proton or sodium gradient. F-type ATPases consist of two structural domains, F(1) containing the extramembraneous catalytic core and F(0) containing the membrane proton channel, linked together by a central stalk and a peripheral stalk. During catalysis, ATP synthesis in the catalytic domain of F(1) is coupled via a rotary mechanism of the central stalk subunits to proton translocation.</text>
</comment>
<dbReference type="PANTHER" id="PTHR33445:SF1">
    <property type="entry name" value="ATP SYNTHASE SUBUNIT B"/>
    <property type="match status" value="1"/>
</dbReference>
<evidence type="ECO:0000313" key="17">
    <source>
        <dbReference type="Proteomes" id="UP000689967"/>
    </source>
</evidence>
<evidence type="ECO:0000256" key="8">
    <source>
        <dbReference type="ARBA" id="ARBA00023136"/>
    </source>
</evidence>
<evidence type="ECO:0000256" key="1">
    <source>
        <dbReference type="ARBA" id="ARBA00005513"/>
    </source>
</evidence>
<keyword evidence="5 13" id="KW-0375">Hydrogen ion transport</keyword>
<evidence type="ECO:0000256" key="3">
    <source>
        <dbReference type="ARBA" id="ARBA00022547"/>
    </source>
</evidence>
<keyword evidence="8 13" id="KW-0472">Membrane</keyword>
<keyword evidence="15" id="KW-0175">Coiled coil</keyword>
<dbReference type="EMBL" id="JAERQM010000002">
    <property type="protein sequence ID" value="MBU8543737.1"/>
    <property type="molecule type" value="Genomic_DNA"/>
</dbReference>
<evidence type="ECO:0000256" key="13">
    <source>
        <dbReference type="HAMAP-Rule" id="MF_01398"/>
    </source>
</evidence>
<evidence type="ECO:0000256" key="9">
    <source>
        <dbReference type="ARBA" id="ARBA00023310"/>
    </source>
</evidence>
<dbReference type="Pfam" id="PF00430">
    <property type="entry name" value="ATP-synt_B"/>
    <property type="match status" value="1"/>
</dbReference>
<dbReference type="RefSeq" id="WP_216874329.1">
    <property type="nucleotide sequence ID" value="NZ_JAERQM010000002.1"/>
</dbReference>
<sequence length="169" mass="18442">MAHHYAHFWLDPKFWVAMSFVLFVLLVGKMAWSRITGMLDARGARIQSELSEASRLRVEAEAMRRQAEADRAAALAEAEQMIARARVEAGRVAEAAALEAEQSAKRRERMAMDRIAAAEASAVAEVRNAAAEIAGQAARDVLAQTMDAEKDAVLIDRAVADLPRALRAA</sequence>
<comment type="subcellular location">
    <subcellularLocation>
        <location evidence="13">Cell membrane</location>
        <topology evidence="13">Single-pass membrane protein</topology>
    </subcellularLocation>
    <subcellularLocation>
        <location evidence="12">Endomembrane system</location>
        <topology evidence="12">Single-pass membrane protein</topology>
    </subcellularLocation>
</comment>
<keyword evidence="2 13" id="KW-0813">Transport</keyword>
<evidence type="ECO:0000256" key="10">
    <source>
        <dbReference type="ARBA" id="ARBA00025198"/>
    </source>
</evidence>
<evidence type="ECO:0000256" key="6">
    <source>
        <dbReference type="ARBA" id="ARBA00022989"/>
    </source>
</evidence>
<organism evidence="16 17">
    <name type="scientific">Falsiroseomonas oleicola</name>
    <dbReference type="NCBI Taxonomy" id="2801474"/>
    <lineage>
        <taxon>Bacteria</taxon>
        <taxon>Pseudomonadati</taxon>
        <taxon>Pseudomonadota</taxon>
        <taxon>Alphaproteobacteria</taxon>
        <taxon>Acetobacterales</taxon>
        <taxon>Roseomonadaceae</taxon>
        <taxon>Falsiroseomonas</taxon>
    </lineage>
</organism>
<evidence type="ECO:0000256" key="11">
    <source>
        <dbReference type="ARBA" id="ARBA00025614"/>
    </source>
</evidence>
<protein>
    <recommendedName>
        <fullName evidence="13">ATP synthase subunit b</fullName>
    </recommendedName>
    <alternativeName>
        <fullName evidence="13">ATP synthase F(0) sector subunit b</fullName>
    </alternativeName>
    <alternativeName>
        <fullName evidence="13">ATPase subunit I</fullName>
    </alternativeName>
    <alternativeName>
        <fullName evidence="13">F-type ATPase subunit b</fullName>
        <shortName evidence="13">F-ATPase subunit b</shortName>
    </alternativeName>
</protein>
<feature type="coiled-coil region" evidence="15">
    <location>
        <begin position="46"/>
        <end position="84"/>
    </location>
</feature>
<feature type="transmembrane region" description="Helical" evidence="13">
    <location>
        <begin position="14"/>
        <end position="32"/>
    </location>
</feature>
<dbReference type="Proteomes" id="UP000689967">
    <property type="component" value="Unassembled WGS sequence"/>
</dbReference>
<dbReference type="PANTHER" id="PTHR33445">
    <property type="entry name" value="ATP SYNTHASE SUBUNIT B', CHLOROPLASTIC"/>
    <property type="match status" value="1"/>
</dbReference>
<evidence type="ECO:0000256" key="5">
    <source>
        <dbReference type="ARBA" id="ARBA00022781"/>
    </source>
</evidence>
<evidence type="ECO:0000256" key="15">
    <source>
        <dbReference type="SAM" id="Coils"/>
    </source>
</evidence>
<comment type="similarity">
    <text evidence="1 13 14">Belongs to the ATPase B chain family.</text>
</comment>
<keyword evidence="3 13" id="KW-0138">CF(0)</keyword>
<comment type="caution">
    <text evidence="16">The sequence shown here is derived from an EMBL/GenBank/DDBJ whole genome shotgun (WGS) entry which is preliminary data.</text>
</comment>
<dbReference type="CDD" id="cd06503">
    <property type="entry name" value="ATP-synt_Fo_b"/>
    <property type="match status" value="1"/>
</dbReference>
<dbReference type="InterPro" id="IPR002146">
    <property type="entry name" value="ATP_synth_b/b'su_bac/chlpt"/>
</dbReference>
<proteinExistence type="inferred from homology"/>
<evidence type="ECO:0000313" key="16">
    <source>
        <dbReference type="EMBL" id="MBU8543737.1"/>
    </source>
</evidence>
<keyword evidence="13" id="KW-1003">Cell membrane</keyword>
<accession>A0ABS6H4W7</accession>
<evidence type="ECO:0000256" key="2">
    <source>
        <dbReference type="ARBA" id="ARBA00022448"/>
    </source>
</evidence>
<gene>
    <name evidence="13" type="primary">atpF</name>
    <name evidence="16" type="ORF">JJQ90_08465</name>
</gene>
<name>A0ABS6H4W7_9PROT</name>
<keyword evidence="17" id="KW-1185">Reference proteome</keyword>
<evidence type="ECO:0000256" key="12">
    <source>
        <dbReference type="ARBA" id="ARBA00037847"/>
    </source>
</evidence>
<keyword evidence="7 13" id="KW-0406">Ion transport</keyword>
<keyword evidence="9 13" id="KW-0066">ATP synthesis</keyword>
<comment type="subunit">
    <text evidence="13">F-type ATPases have 2 components, F(1) - the catalytic core - and F(0) - the membrane proton channel. F(1) has five subunits: alpha(3), beta(3), gamma(1), delta(1), epsilon(1). F(0) has three main subunits: a(1), b(2) and c(10-14). The alpha and beta chains form an alternating ring which encloses part of the gamma chain. F(1) is attached to F(0) by a central stalk formed by the gamma and epsilon chains, while a peripheral stalk is formed by the delta and b chains.</text>
</comment>
<dbReference type="HAMAP" id="MF_01398">
    <property type="entry name" value="ATP_synth_b_bprime"/>
    <property type="match status" value="1"/>
</dbReference>
<reference evidence="16 17" key="1">
    <citation type="submission" date="2021-01" db="EMBL/GenBank/DDBJ databases">
        <title>Roseomonas sp. nov, a bacterium isolated from an oil production mixture in Yumen Oilfield.</title>
        <authorList>
            <person name="Wu D."/>
        </authorList>
    </citation>
    <scope>NUCLEOTIDE SEQUENCE [LARGE SCALE GENOMIC DNA]</scope>
    <source>
        <strain evidence="16 17">ROY-5-3</strain>
    </source>
</reference>
<evidence type="ECO:0000256" key="4">
    <source>
        <dbReference type="ARBA" id="ARBA00022692"/>
    </source>
</evidence>
<dbReference type="InterPro" id="IPR050059">
    <property type="entry name" value="ATP_synthase_B_chain"/>
</dbReference>
<evidence type="ECO:0000256" key="14">
    <source>
        <dbReference type="RuleBase" id="RU003848"/>
    </source>
</evidence>
<evidence type="ECO:0000256" key="7">
    <source>
        <dbReference type="ARBA" id="ARBA00023065"/>
    </source>
</evidence>
<keyword evidence="6 13" id="KW-1133">Transmembrane helix</keyword>
<keyword evidence="4 13" id="KW-0812">Transmembrane</keyword>
<comment type="function">
    <text evidence="11">Component of the F(0) channel, it forms part of the peripheral stalk, linking F(1) to F(0). The b'-subunit is a diverged and duplicated form of b found in plants and photosynthetic bacteria.</text>
</comment>